<name>A0A3P7YR41_HELPZ</name>
<accession>A0A3P7YR41</accession>
<dbReference type="WBParaSite" id="HPBE_0000797501-mRNA-1">
    <property type="protein sequence ID" value="HPBE_0000797501-mRNA-1"/>
    <property type="gene ID" value="HPBE_0000797501"/>
</dbReference>
<evidence type="ECO:0000313" key="10">
    <source>
        <dbReference type="Proteomes" id="UP000050761"/>
    </source>
</evidence>
<comment type="similarity">
    <text evidence="2 8">Belongs to the glycosyltransferase 92 family.</text>
</comment>
<dbReference type="EC" id="2.4.1.-" evidence="8"/>
<reference evidence="9 10" key="1">
    <citation type="submission" date="2018-11" db="EMBL/GenBank/DDBJ databases">
        <authorList>
            <consortium name="Pathogen Informatics"/>
        </authorList>
    </citation>
    <scope>NUCLEOTIDE SEQUENCE [LARGE SCALE GENOMIC DNA]</scope>
</reference>
<dbReference type="Proteomes" id="UP000050761">
    <property type="component" value="Unassembled WGS sequence"/>
</dbReference>
<dbReference type="GO" id="GO:0016757">
    <property type="term" value="F:glycosyltransferase activity"/>
    <property type="evidence" value="ECO:0007669"/>
    <property type="project" value="UniProtKB-UniRule"/>
</dbReference>
<proteinExistence type="inferred from homology"/>
<dbReference type="AlphaFoldDB" id="A0A3P7YR41"/>
<evidence type="ECO:0000256" key="8">
    <source>
        <dbReference type="RuleBase" id="RU366017"/>
    </source>
</evidence>
<keyword evidence="5" id="KW-0812">Transmembrane</keyword>
<dbReference type="Pfam" id="PF01697">
    <property type="entry name" value="Glyco_transf_92"/>
    <property type="match status" value="1"/>
</dbReference>
<evidence type="ECO:0000256" key="4">
    <source>
        <dbReference type="ARBA" id="ARBA00022679"/>
    </source>
</evidence>
<keyword evidence="3 8" id="KW-0328">Glycosyltransferase</keyword>
<reference evidence="11" key="2">
    <citation type="submission" date="2019-09" db="UniProtKB">
        <authorList>
            <consortium name="WormBaseParasite"/>
        </authorList>
    </citation>
    <scope>IDENTIFICATION</scope>
</reference>
<gene>
    <name evidence="9" type="ORF">HPBE_LOCUS7976</name>
</gene>
<evidence type="ECO:0000313" key="9">
    <source>
        <dbReference type="EMBL" id="VDO74377.1"/>
    </source>
</evidence>
<evidence type="ECO:0000256" key="5">
    <source>
        <dbReference type="ARBA" id="ARBA00022692"/>
    </source>
</evidence>
<evidence type="ECO:0000256" key="1">
    <source>
        <dbReference type="ARBA" id="ARBA00004167"/>
    </source>
</evidence>
<keyword evidence="6" id="KW-1133">Transmembrane helix</keyword>
<evidence type="ECO:0000256" key="6">
    <source>
        <dbReference type="ARBA" id="ARBA00022989"/>
    </source>
</evidence>
<dbReference type="GO" id="GO:0016020">
    <property type="term" value="C:membrane"/>
    <property type="evidence" value="ECO:0007669"/>
    <property type="project" value="UniProtKB-SubCell"/>
</dbReference>
<dbReference type="GO" id="GO:0005737">
    <property type="term" value="C:cytoplasm"/>
    <property type="evidence" value="ECO:0007669"/>
    <property type="project" value="TreeGrafter"/>
</dbReference>
<keyword evidence="4 8" id="KW-0808">Transferase</keyword>
<dbReference type="PANTHER" id="PTHR21461:SF40">
    <property type="entry name" value="GLYCOSYLTRANSFERASE FAMILY 92 PROTEIN"/>
    <property type="match status" value="1"/>
</dbReference>
<evidence type="ECO:0000313" key="11">
    <source>
        <dbReference type="WBParaSite" id="HPBE_0000797501-mRNA-1"/>
    </source>
</evidence>
<evidence type="ECO:0000256" key="7">
    <source>
        <dbReference type="ARBA" id="ARBA00023136"/>
    </source>
</evidence>
<evidence type="ECO:0000256" key="3">
    <source>
        <dbReference type="ARBA" id="ARBA00022676"/>
    </source>
</evidence>
<keyword evidence="7" id="KW-0472">Membrane</keyword>
<dbReference type="PANTHER" id="PTHR21461">
    <property type="entry name" value="GLYCOSYLTRANSFERASE FAMILY 92 PROTEIN"/>
    <property type="match status" value="1"/>
</dbReference>
<comment type="subcellular location">
    <subcellularLocation>
        <location evidence="1">Membrane</location>
        <topology evidence="1">Single-pass membrane protein</topology>
    </subcellularLocation>
</comment>
<organism evidence="9">
    <name type="scientific">Heligmosomoides polygyrus</name>
    <name type="common">Parasitic roundworm</name>
    <dbReference type="NCBI Taxonomy" id="6339"/>
    <lineage>
        <taxon>Eukaryota</taxon>
        <taxon>Metazoa</taxon>
        <taxon>Ecdysozoa</taxon>
        <taxon>Nematoda</taxon>
        <taxon>Chromadorea</taxon>
        <taxon>Rhabditida</taxon>
        <taxon>Rhabditina</taxon>
        <taxon>Rhabditomorpha</taxon>
        <taxon>Strongyloidea</taxon>
        <taxon>Heligmosomidae</taxon>
        <taxon>Heligmosomoides</taxon>
    </lineage>
</organism>
<evidence type="ECO:0000256" key="2">
    <source>
        <dbReference type="ARBA" id="ARBA00007647"/>
    </source>
</evidence>
<protein>
    <recommendedName>
        <fullName evidence="8">Glycosyltransferase family 92 protein</fullName>
        <ecNumber evidence="8">2.4.1.-</ecNumber>
    </recommendedName>
</protein>
<dbReference type="EMBL" id="UZAH01026021">
    <property type="protein sequence ID" value="VDO74377.1"/>
    <property type="molecule type" value="Genomic_DNA"/>
</dbReference>
<sequence>MDSKSICYILFSYVPTPTDKDRSGRSPDEPIYCRYFSNLGIEIGIPFEAVVIPDFVVHCERRDQAEFISLSNLNILVTEPKHLFAVCVAPIFGKEPKWLALAELIEHYRLQGATYFYVYVKDIDDYSNILLKDYARTDDAEIIYLHDNFSRHDVLWQKVELQECIVRARGHSHWVAFIDIDETILMTRFEGTIADYLRQVSDPGIGGLKFRQQWVLRNESLPKRYVNDKQLAEWMQTRRYHNTSRVAHAGYASKCILDPQKVCLHIHSEVNVIICLLLRQYRNVNSGTWRQTMLPALERMGNFSMTDYPEKLQQQLTFNVQRRVASVYSNESLEQLKNR</sequence>
<keyword evidence="10" id="KW-1185">Reference proteome</keyword>
<dbReference type="OrthoDB" id="5801206at2759"/>
<dbReference type="InterPro" id="IPR008166">
    <property type="entry name" value="Glyco_transf_92"/>
</dbReference>